<comment type="subcellular location">
    <subcellularLocation>
        <location evidence="1 14">Cell membrane</location>
        <topology evidence="1 14">Multi-pass membrane protein</topology>
    </subcellularLocation>
</comment>
<keyword evidence="14" id="KW-0961">Cell wall biogenesis/degradation</keyword>
<dbReference type="EC" id="3.6.1.27" evidence="3 14"/>
<comment type="miscellaneous">
    <text evidence="14">Bacitracin is thought to be involved in the inhibition of peptidoglycan synthesis by sequestering undecaprenyl diphosphate, thereby reducing the pool of lipid carrier available.</text>
</comment>
<evidence type="ECO:0000256" key="14">
    <source>
        <dbReference type="HAMAP-Rule" id="MF_01006"/>
    </source>
</evidence>
<dbReference type="AlphaFoldDB" id="A0A554LNI9"/>
<keyword evidence="9 14" id="KW-0472">Membrane</keyword>
<dbReference type="PANTHER" id="PTHR30622">
    <property type="entry name" value="UNDECAPRENYL-DIPHOSPHATASE"/>
    <property type="match status" value="1"/>
</dbReference>
<comment type="catalytic activity">
    <reaction evidence="13 14">
        <text>di-trans,octa-cis-undecaprenyl diphosphate + H2O = di-trans,octa-cis-undecaprenyl phosphate + phosphate + H(+)</text>
        <dbReference type="Rhea" id="RHEA:28094"/>
        <dbReference type="ChEBI" id="CHEBI:15377"/>
        <dbReference type="ChEBI" id="CHEBI:15378"/>
        <dbReference type="ChEBI" id="CHEBI:43474"/>
        <dbReference type="ChEBI" id="CHEBI:58405"/>
        <dbReference type="ChEBI" id="CHEBI:60392"/>
        <dbReference type="EC" id="3.6.1.27"/>
    </reaction>
</comment>
<evidence type="ECO:0000256" key="7">
    <source>
        <dbReference type="ARBA" id="ARBA00022801"/>
    </source>
</evidence>
<evidence type="ECO:0000256" key="4">
    <source>
        <dbReference type="ARBA" id="ARBA00021581"/>
    </source>
</evidence>
<keyword evidence="14" id="KW-0133">Cell shape</keyword>
<keyword evidence="14" id="KW-0573">Peptidoglycan synthesis</keyword>
<dbReference type="InterPro" id="IPR003824">
    <property type="entry name" value="UppP"/>
</dbReference>
<evidence type="ECO:0000256" key="5">
    <source>
        <dbReference type="ARBA" id="ARBA00022475"/>
    </source>
</evidence>
<dbReference type="GO" id="GO:0071555">
    <property type="term" value="P:cell wall organization"/>
    <property type="evidence" value="ECO:0007669"/>
    <property type="project" value="UniProtKB-KW"/>
</dbReference>
<dbReference type="Proteomes" id="UP000316495">
    <property type="component" value="Unassembled WGS sequence"/>
</dbReference>
<keyword evidence="7 14" id="KW-0378">Hydrolase</keyword>
<evidence type="ECO:0000256" key="8">
    <source>
        <dbReference type="ARBA" id="ARBA00022989"/>
    </source>
</evidence>
<evidence type="ECO:0000256" key="1">
    <source>
        <dbReference type="ARBA" id="ARBA00004651"/>
    </source>
</evidence>
<comment type="function">
    <text evidence="14">Catalyzes the dephosphorylation of undecaprenyl diphosphate (UPP). Confers resistance to bacitracin.</text>
</comment>
<feature type="transmembrane region" description="Helical" evidence="14">
    <location>
        <begin position="220"/>
        <end position="241"/>
    </location>
</feature>
<feature type="transmembrane region" description="Helical" evidence="14">
    <location>
        <begin position="119"/>
        <end position="138"/>
    </location>
</feature>
<evidence type="ECO:0000256" key="11">
    <source>
        <dbReference type="ARBA" id="ARBA00032707"/>
    </source>
</evidence>
<organism evidence="15 16">
    <name type="scientific">Candidatus Berkelbacteria bacterium Athens1014_28</name>
    <dbReference type="NCBI Taxonomy" id="2017145"/>
    <lineage>
        <taxon>Bacteria</taxon>
        <taxon>Candidatus Berkelbacteria</taxon>
    </lineage>
</organism>
<evidence type="ECO:0000256" key="9">
    <source>
        <dbReference type="ARBA" id="ARBA00023136"/>
    </source>
</evidence>
<gene>
    <name evidence="14" type="primary">uppP</name>
    <name evidence="15" type="ORF">Athens101428_284</name>
</gene>
<dbReference type="GO" id="GO:0050380">
    <property type="term" value="F:undecaprenyl-diphosphatase activity"/>
    <property type="evidence" value="ECO:0007669"/>
    <property type="project" value="UniProtKB-UniRule"/>
</dbReference>
<keyword evidence="5 14" id="KW-1003">Cell membrane</keyword>
<proteinExistence type="inferred from homology"/>
<evidence type="ECO:0000313" key="15">
    <source>
        <dbReference type="EMBL" id="TSC94427.1"/>
    </source>
</evidence>
<name>A0A554LNI9_9BACT</name>
<accession>A0A554LNI9</accession>
<evidence type="ECO:0000256" key="2">
    <source>
        <dbReference type="ARBA" id="ARBA00010621"/>
    </source>
</evidence>
<evidence type="ECO:0000256" key="3">
    <source>
        <dbReference type="ARBA" id="ARBA00012374"/>
    </source>
</evidence>
<comment type="caution">
    <text evidence="15">The sequence shown here is derived from an EMBL/GenBank/DDBJ whole genome shotgun (WGS) entry which is preliminary data.</text>
</comment>
<sequence length="268" mass="29742">MSYLHALILGIIQGLSEFLPISSSGHLIIVPYLFGWNYQGLDFDVALHFGTFLAIIIYFWRDWILIISRAIKIDEKTKDDVVIDLPDNLFWVILVSSIPAATIGYFFDSTIEKSFRSPLLVATLLIIFALILLSADKFSKNLTKIKAIGYRKGMIIGAAQAISLIPGVSRSGITTSAGLFLNLSRKDATRFSFLLATPAIFGAFLFTLKDYSVSTLSPEFFLAVVTSATTGFLAIKYLLAYLGKHSFLPFVIYRLVIAAIVAIVYFIR</sequence>
<keyword evidence="8 14" id="KW-1133">Transmembrane helix</keyword>
<feature type="transmembrane region" description="Helical" evidence="14">
    <location>
        <begin position="7"/>
        <end position="34"/>
    </location>
</feature>
<dbReference type="PANTHER" id="PTHR30622:SF4">
    <property type="entry name" value="UNDECAPRENYL-DIPHOSPHATASE"/>
    <property type="match status" value="1"/>
</dbReference>
<dbReference type="GO" id="GO:0046677">
    <property type="term" value="P:response to antibiotic"/>
    <property type="evidence" value="ECO:0007669"/>
    <property type="project" value="UniProtKB-UniRule"/>
</dbReference>
<feature type="transmembrane region" description="Helical" evidence="14">
    <location>
        <begin position="46"/>
        <end position="67"/>
    </location>
</feature>
<feature type="transmembrane region" description="Helical" evidence="14">
    <location>
        <begin position="247"/>
        <end position="267"/>
    </location>
</feature>
<dbReference type="HAMAP" id="MF_01006">
    <property type="entry name" value="Undec_diphosphatase"/>
    <property type="match status" value="1"/>
</dbReference>
<protein>
    <recommendedName>
        <fullName evidence="4 14">Undecaprenyl-diphosphatase</fullName>
        <ecNumber evidence="3 14">3.6.1.27</ecNumber>
    </recommendedName>
    <alternativeName>
        <fullName evidence="12 14">Bacitracin resistance protein</fullName>
    </alternativeName>
    <alternativeName>
        <fullName evidence="11 14">Undecaprenyl pyrophosphate phosphatase</fullName>
    </alternativeName>
</protein>
<keyword evidence="6 14" id="KW-0812">Transmembrane</keyword>
<keyword evidence="10 14" id="KW-0046">Antibiotic resistance</keyword>
<dbReference type="EMBL" id="VMGN01000013">
    <property type="protein sequence ID" value="TSC94427.1"/>
    <property type="molecule type" value="Genomic_DNA"/>
</dbReference>
<dbReference type="NCBIfam" id="TIGR00753">
    <property type="entry name" value="undec_PP_bacA"/>
    <property type="match status" value="1"/>
</dbReference>
<comment type="similarity">
    <text evidence="2 14">Belongs to the UppP family.</text>
</comment>
<feature type="transmembrane region" description="Helical" evidence="14">
    <location>
        <begin position="188"/>
        <end position="208"/>
    </location>
</feature>
<evidence type="ECO:0000256" key="6">
    <source>
        <dbReference type="ARBA" id="ARBA00022692"/>
    </source>
</evidence>
<dbReference type="GO" id="GO:0005886">
    <property type="term" value="C:plasma membrane"/>
    <property type="evidence" value="ECO:0007669"/>
    <property type="project" value="UniProtKB-SubCell"/>
</dbReference>
<feature type="transmembrane region" description="Helical" evidence="14">
    <location>
        <begin position="88"/>
        <end position="107"/>
    </location>
</feature>
<evidence type="ECO:0000313" key="16">
    <source>
        <dbReference type="Proteomes" id="UP000316495"/>
    </source>
</evidence>
<dbReference type="GO" id="GO:0009252">
    <property type="term" value="P:peptidoglycan biosynthetic process"/>
    <property type="evidence" value="ECO:0007669"/>
    <property type="project" value="UniProtKB-KW"/>
</dbReference>
<evidence type="ECO:0000256" key="12">
    <source>
        <dbReference type="ARBA" id="ARBA00032932"/>
    </source>
</evidence>
<dbReference type="Pfam" id="PF02673">
    <property type="entry name" value="BacA"/>
    <property type="match status" value="1"/>
</dbReference>
<evidence type="ECO:0000256" key="13">
    <source>
        <dbReference type="ARBA" id="ARBA00047594"/>
    </source>
</evidence>
<dbReference type="GO" id="GO:0008360">
    <property type="term" value="P:regulation of cell shape"/>
    <property type="evidence" value="ECO:0007669"/>
    <property type="project" value="UniProtKB-KW"/>
</dbReference>
<evidence type="ECO:0000256" key="10">
    <source>
        <dbReference type="ARBA" id="ARBA00023251"/>
    </source>
</evidence>
<reference evidence="15 16" key="1">
    <citation type="submission" date="2017-07" db="EMBL/GenBank/DDBJ databases">
        <title>Mechanisms for carbon and nitrogen cycling indicate functional differentiation within the Candidate Phyla Radiation.</title>
        <authorList>
            <person name="Danczak R.E."/>
            <person name="Johnston M.D."/>
            <person name="Kenah C."/>
            <person name="Slattery M."/>
            <person name="Wrighton K.C."/>
            <person name="Wilkins M.J."/>
        </authorList>
    </citation>
    <scope>NUCLEOTIDE SEQUENCE [LARGE SCALE GENOMIC DNA]</scope>
    <source>
        <strain evidence="15">Athens1014_28</strain>
    </source>
</reference>